<gene>
    <name evidence="2" type="ORF">LR48_Vigan08g019700</name>
</gene>
<dbReference type="STRING" id="3914.A0A0L9V2N5"/>
<sequence>MDVEEAESEVSVSSAIANSIAPRQNQFLSPEDLAWADSCLVKDSSDISETDWVPLKSALLEIISSQSKFSREDIEIPPDRISSESISVELNQQSSTSDERGLSESSSTYNVNSLSMLVETSTAEIPDDETSANLPSFNPFLPTYNENLKEEKTIDFGLDLDSSSYETEQLADNIFKIWDLDIPSEEGELVKQLDKALSENSFQTVPSSSDDPVKWMDMKDSSIDDLVAEIADLSLNDETSANLPSFNPFLPTYNENLKEEKTIDFGLDLDSSSYETEQLADNIFKIWDLDIPSEEGELVKQLDKALSENSFQTVPSSSDDPVKWMDMKDSSIDDLVAEIADLSLSRNA</sequence>
<name>A0A0L9V2N5_PHAAN</name>
<dbReference type="PANTHER" id="PTHR36388">
    <property type="entry name" value="OS02G0469000 PROTEIN"/>
    <property type="match status" value="1"/>
</dbReference>
<evidence type="ECO:0000313" key="3">
    <source>
        <dbReference type="Proteomes" id="UP000053144"/>
    </source>
</evidence>
<feature type="region of interest" description="Disordered" evidence="1">
    <location>
        <begin position="74"/>
        <end position="107"/>
    </location>
</feature>
<feature type="compositionally biased region" description="Polar residues" evidence="1">
    <location>
        <begin position="83"/>
        <end position="96"/>
    </location>
</feature>
<evidence type="ECO:0000256" key="1">
    <source>
        <dbReference type="SAM" id="MobiDB-lite"/>
    </source>
</evidence>
<dbReference type="OMA" id="DSAEMFW"/>
<reference evidence="3" key="1">
    <citation type="journal article" date="2015" name="Proc. Natl. Acad. Sci. U.S.A.">
        <title>Genome sequencing of adzuki bean (Vigna angularis) provides insight into high starch and low fat accumulation and domestication.</title>
        <authorList>
            <person name="Yang K."/>
            <person name="Tian Z."/>
            <person name="Chen C."/>
            <person name="Luo L."/>
            <person name="Zhao B."/>
            <person name="Wang Z."/>
            <person name="Yu L."/>
            <person name="Li Y."/>
            <person name="Sun Y."/>
            <person name="Li W."/>
            <person name="Chen Y."/>
            <person name="Li Y."/>
            <person name="Zhang Y."/>
            <person name="Ai D."/>
            <person name="Zhao J."/>
            <person name="Shang C."/>
            <person name="Ma Y."/>
            <person name="Wu B."/>
            <person name="Wang M."/>
            <person name="Gao L."/>
            <person name="Sun D."/>
            <person name="Zhang P."/>
            <person name="Guo F."/>
            <person name="Wang W."/>
            <person name="Li Y."/>
            <person name="Wang J."/>
            <person name="Varshney R.K."/>
            <person name="Wang J."/>
            <person name="Ling H.Q."/>
            <person name="Wan P."/>
        </authorList>
    </citation>
    <scope>NUCLEOTIDE SEQUENCE</scope>
    <source>
        <strain evidence="3">cv. Jingnong 6</strain>
    </source>
</reference>
<organism evidence="2 3">
    <name type="scientific">Phaseolus angularis</name>
    <name type="common">Azuki bean</name>
    <name type="synonym">Vigna angularis</name>
    <dbReference type="NCBI Taxonomy" id="3914"/>
    <lineage>
        <taxon>Eukaryota</taxon>
        <taxon>Viridiplantae</taxon>
        <taxon>Streptophyta</taxon>
        <taxon>Embryophyta</taxon>
        <taxon>Tracheophyta</taxon>
        <taxon>Spermatophyta</taxon>
        <taxon>Magnoliopsida</taxon>
        <taxon>eudicotyledons</taxon>
        <taxon>Gunneridae</taxon>
        <taxon>Pentapetalae</taxon>
        <taxon>rosids</taxon>
        <taxon>fabids</taxon>
        <taxon>Fabales</taxon>
        <taxon>Fabaceae</taxon>
        <taxon>Papilionoideae</taxon>
        <taxon>50 kb inversion clade</taxon>
        <taxon>NPAAA clade</taxon>
        <taxon>indigoferoid/millettioid clade</taxon>
        <taxon>Phaseoleae</taxon>
        <taxon>Vigna</taxon>
    </lineage>
</organism>
<dbReference type="Gramene" id="KOM49370">
    <property type="protein sequence ID" value="KOM49370"/>
    <property type="gene ID" value="LR48_Vigan08g019700"/>
</dbReference>
<dbReference type="EMBL" id="CM003378">
    <property type="protein sequence ID" value="KOM49370.1"/>
    <property type="molecule type" value="Genomic_DNA"/>
</dbReference>
<evidence type="ECO:0000313" key="2">
    <source>
        <dbReference type="EMBL" id="KOM49370.1"/>
    </source>
</evidence>
<dbReference type="AlphaFoldDB" id="A0A0L9V2N5"/>
<protein>
    <submittedName>
        <fullName evidence="2">Uncharacterized protein</fullName>
    </submittedName>
</protein>
<accession>A0A0L9V2N5</accession>
<proteinExistence type="predicted"/>
<dbReference type="PANTHER" id="PTHR36388:SF1">
    <property type="entry name" value="OS02G0469000 PROTEIN"/>
    <property type="match status" value="1"/>
</dbReference>
<dbReference type="Proteomes" id="UP000053144">
    <property type="component" value="Chromosome 8"/>
</dbReference>